<gene>
    <name evidence="2" type="ORF">SAMN05444372_11285</name>
</gene>
<name>A0A1M5P6W1_9FLAO</name>
<reference evidence="3" key="1">
    <citation type="submission" date="2016-11" db="EMBL/GenBank/DDBJ databases">
        <authorList>
            <person name="Varghese N."/>
            <person name="Submissions S."/>
        </authorList>
    </citation>
    <scope>NUCLEOTIDE SEQUENCE [LARGE SCALE GENOMIC DNA]</scope>
    <source>
        <strain evidence="3">DSM 17659</strain>
    </source>
</reference>
<feature type="compositionally biased region" description="Basic and acidic residues" evidence="1">
    <location>
        <begin position="163"/>
        <end position="172"/>
    </location>
</feature>
<feature type="region of interest" description="Disordered" evidence="1">
    <location>
        <begin position="98"/>
        <end position="172"/>
    </location>
</feature>
<dbReference type="AlphaFoldDB" id="A0A1M5P6W1"/>
<evidence type="ECO:0000256" key="1">
    <source>
        <dbReference type="SAM" id="MobiDB-lite"/>
    </source>
</evidence>
<dbReference type="STRING" id="229205.SAMN05444372_11285"/>
<organism evidence="2 3">
    <name type="scientific">Flavobacterium micromati</name>
    <dbReference type="NCBI Taxonomy" id="229205"/>
    <lineage>
        <taxon>Bacteria</taxon>
        <taxon>Pseudomonadati</taxon>
        <taxon>Bacteroidota</taxon>
        <taxon>Flavobacteriia</taxon>
        <taxon>Flavobacteriales</taxon>
        <taxon>Flavobacteriaceae</taxon>
        <taxon>Flavobacterium</taxon>
    </lineage>
</organism>
<dbReference type="EMBL" id="FQWF01000012">
    <property type="protein sequence ID" value="SHG97516.1"/>
    <property type="molecule type" value="Genomic_DNA"/>
</dbReference>
<sequence length="172" mass="19867">METIKELEQKIINFTAKILEEYPELSKYISEMPANNSEDEKIKIENFEKYYQSLRDVVHQYSQTHDGNIQLSDNKNAKYADLQIYPAEEDIYQQFTKEADLNPENISKNKTPYETVDGTNKKDFQDTMTGSDLDVPGSELDDQQESIGSEDEENNYYSLGGDNHNDLDEDKA</sequence>
<protein>
    <submittedName>
        <fullName evidence="2">Uncharacterized protein</fullName>
    </submittedName>
</protein>
<accession>A0A1M5P6W1</accession>
<feature type="compositionally biased region" description="Acidic residues" evidence="1">
    <location>
        <begin position="139"/>
        <end position="154"/>
    </location>
</feature>
<evidence type="ECO:0000313" key="2">
    <source>
        <dbReference type="EMBL" id="SHG97516.1"/>
    </source>
</evidence>
<keyword evidence="3" id="KW-1185">Reference proteome</keyword>
<dbReference type="Proteomes" id="UP000184020">
    <property type="component" value="Unassembled WGS sequence"/>
</dbReference>
<proteinExistence type="predicted"/>
<dbReference type="RefSeq" id="WP_244533935.1">
    <property type="nucleotide sequence ID" value="NZ_FQWF01000012.1"/>
</dbReference>
<evidence type="ECO:0000313" key="3">
    <source>
        <dbReference type="Proteomes" id="UP000184020"/>
    </source>
</evidence>